<proteinExistence type="predicted"/>
<dbReference type="Pfam" id="PF26401">
    <property type="entry name" value="DUF8099"/>
    <property type="match status" value="1"/>
</dbReference>
<evidence type="ECO:0000313" key="2">
    <source>
        <dbReference type="Proteomes" id="UP000199079"/>
    </source>
</evidence>
<dbReference type="AlphaFoldDB" id="A0A1H3JRP6"/>
<organism evidence="1 2">
    <name type="scientific">Halopenitus persicus</name>
    <dbReference type="NCBI Taxonomy" id="1048396"/>
    <lineage>
        <taxon>Archaea</taxon>
        <taxon>Methanobacteriati</taxon>
        <taxon>Methanobacteriota</taxon>
        <taxon>Stenosarchaea group</taxon>
        <taxon>Halobacteria</taxon>
        <taxon>Halobacteriales</taxon>
        <taxon>Haloferacaceae</taxon>
        <taxon>Halopenitus</taxon>
    </lineage>
</organism>
<reference evidence="2" key="1">
    <citation type="submission" date="2016-10" db="EMBL/GenBank/DDBJ databases">
        <authorList>
            <person name="Varghese N."/>
            <person name="Submissions S."/>
        </authorList>
    </citation>
    <scope>NUCLEOTIDE SEQUENCE [LARGE SCALE GENOMIC DNA]</scope>
    <source>
        <strain evidence="2">DC30,IBRC 10041,KCTC 4046</strain>
    </source>
</reference>
<accession>A0A1H3JRP6</accession>
<dbReference type="Proteomes" id="UP000199079">
    <property type="component" value="Unassembled WGS sequence"/>
</dbReference>
<dbReference type="OrthoDB" id="338713at2157"/>
<dbReference type="GeneID" id="43837629"/>
<dbReference type="InterPro" id="IPR058412">
    <property type="entry name" value="DUF8099"/>
</dbReference>
<dbReference type="RefSeq" id="WP_092732747.1">
    <property type="nucleotide sequence ID" value="NZ_FNPC01000005.1"/>
</dbReference>
<gene>
    <name evidence="1" type="ORF">SAMN05216564_105119</name>
</gene>
<keyword evidence="2" id="KW-1185">Reference proteome</keyword>
<sequence>MDSDSSASMSVAGQPSVVVDAKANSGTFTFAGNCSDRSGFESTIRRLGYRGSSGYCRLPHGQGLPA</sequence>
<name>A0A1H3JRP6_9EURY</name>
<evidence type="ECO:0000313" key="1">
    <source>
        <dbReference type="EMBL" id="SDY42607.1"/>
    </source>
</evidence>
<protein>
    <submittedName>
        <fullName evidence="1">Uncharacterized protein</fullName>
    </submittedName>
</protein>
<dbReference type="EMBL" id="FNPC01000005">
    <property type="protein sequence ID" value="SDY42607.1"/>
    <property type="molecule type" value="Genomic_DNA"/>
</dbReference>